<keyword evidence="1" id="KW-0472">Membrane</keyword>
<accession>A0A285MRB1</accession>
<proteinExistence type="predicted"/>
<dbReference type="EMBL" id="OBEH01000002">
    <property type="protein sequence ID" value="SNY99719.1"/>
    <property type="molecule type" value="Genomic_DNA"/>
</dbReference>
<evidence type="ECO:0000313" key="3">
    <source>
        <dbReference type="Proteomes" id="UP000219048"/>
    </source>
</evidence>
<sequence>MDNKMNWKREYSIVIILNVLYIIIFYFIMTQNN</sequence>
<keyword evidence="1" id="KW-0812">Transmembrane</keyword>
<dbReference type="AlphaFoldDB" id="A0A285MRB1"/>
<feature type="transmembrane region" description="Helical" evidence="1">
    <location>
        <begin position="12"/>
        <end position="29"/>
    </location>
</feature>
<dbReference type="Proteomes" id="UP000219048">
    <property type="component" value="Unassembled WGS sequence"/>
</dbReference>
<evidence type="ECO:0000256" key="1">
    <source>
        <dbReference type="SAM" id="Phobius"/>
    </source>
</evidence>
<reference evidence="3" key="1">
    <citation type="submission" date="2017-09" db="EMBL/GenBank/DDBJ databases">
        <authorList>
            <person name="Varghese N."/>
            <person name="Submissions S."/>
        </authorList>
    </citation>
    <scope>NUCLEOTIDE SEQUENCE [LARGE SCALE GENOMIC DNA]</scope>
    <source>
        <strain evidence="3">DSM 25885</strain>
    </source>
</reference>
<protein>
    <submittedName>
        <fullName evidence="2">Uncharacterized protein</fullName>
    </submittedName>
</protein>
<name>A0A285MRB1_9FLAO</name>
<organism evidence="2 3">
    <name type="scientific">Flagellimonas pacifica</name>
    <dbReference type="NCBI Taxonomy" id="1247520"/>
    <lineage>
        <taxon>Bacteria</taxon>
        <taxon>Pseudomonadati</taxon>
        <taxon>Bacteroidota</taxon>
        <taxon>Flavobacteriia</taxon>
        <taxon>Flavobacteriales</taxon>
        <taxon>Flavobacteriaceae</taxon>
        <taxon>Flagellimonas</taxon>
    </lineage>
</organism>
<keyword evidence="3" id="KW-1185">Reference proteome</keyword>
<gene>
    <name evidence="2" type="ORF">SAMN06265377_1531</name>
</gene>
<keyword evidence="1" id="KW-1133">Transmembrane helix</keyword>
<evidence type="ECO:0000313" key="2">
    <source>
        <dbReference type="EMBL" id="SNY99719.1"/>
    </source>
</evidence>